<dbReference type="EMBL" id="LFNG01000024">
    <property type="protein sequence ID" value="KMQ70236.1"/>
    <property type="molecule type" value="Genomic_DNA"/>
</dbReference>
<reference evidence="3 4" key="1">
    <citation type="journal article" date="2004" name="Int. J. Syst. Evol. Microbiol.">
        <title>Kaistella koreensis gen. nov., sp. nov., a novel member of the Chryseobacterium-Bergeyella-Riemerella branch.</title>
        <authorList>
            <person name="Kim M.K."/>
            <person name="Im W.T."/>
            <person name="Shin Y.K."/>
            <person name="Lim J.H."/>
            <person name="Kim S.H."/>
            <person name="Lee B.C."/>
            <person name="Park M.Y."/>
            <person name="Lee K.Y."/>
            <person name="Lee S.T."/>
        </authorList>
    </citation>
    <scope>NUCLEOTIDE SEQUENCE [LARGE SCALE GENOMIC DNA]</scope>
    <source>
        <strain evidence="3 4">CCUG 49689</strain>
    </source>
</reference>
<dbReference type="Proteomes" id="UP000035900">
    <property type="component" value="Unassembled WGS sequence"/>
</dbReference>
<dbReference type="InterPro" id="IPR027267">
    <property type="entry name" value="AH/BAR_dom_sf"/>
</dbReference>
<dbReference type="AlphaFoldDB" id="A0A0J7IWP0"/>
<sequence>MNIEVVLTALVGIITSVVSWFAARRKNLADVQSNELDNVEKAVKFYREQMEDIANRWKTATEEANTMNKLYRQAIQDLHSLEIKFNLLADENRALIEELKKYKQLNGKKTENHG</sequence>
<name>A0A0J7IWP0_9FLAO</name>
<feature type="coiled-coil region" evidence="1">
    <location>
        <begin position="29"/>
        <end position="105"/>
    </location>
</feature>
<dbReference type="PATRIC" id="fig|1304281.5.peg.2883"/>
<organism evidence="3 4">
    <name type="scientific">Chryseobacterium koreense CCUG 49689</name>
    <dbReference type="NCBI Taxonomy" id="1304281"/>
    <lineage>
        <taxon>Bacteria</taxon>
        <taxon>Pseudomonadati</taxon>
        <taxon>Bacteroidota</taxon>
        <taxon>Flavobacteriia</taxon>
        <taxon>Flavobacteriales</taxon>
        <taxon>Weeksellaceae</taxon>
        <taxon>Chryseobacterium group</taxon>
        <taxon>Chryseobacterium</taxon>
    </lineage>
</organism>
<dbReference type="SUPFAM" id="SSF103657">
    <property type="entry name" value="BAR/IMD domain-like"/>
    <property type="match status" value="1"/>
</dbReference>
<keyword evidence="1" id="KW-0175">Coiled coil</keyword>
<dbReference type="OrthoDB" id="1367676at2"/>
<evidence type="ECO:0000256" key="2">
    <source>
        <dbReference type="SAM" id="Phobius"/>
    </source>
</evidence>
<proteinExistence type="predicted"/>
<evidence type="ECO:0000256" key="1">
    <source>
        <dbReference type="SAM" id="Coils"/>
    </source>
</evidence>
<evidence type="ECO:0000313" key="3">
    <source>
        <dbReference type="EMBL" id="KMQ70236.1"/>
    </source>
</evidence>
<feature type="transmembrane region" description="Helical" evidence="2">
    <location>
        <begin position="6"/>
        <end position="23"/>
    </location>
</feature>
<keyword evidence="2" id="KW-0472">Membrane</keyword>
<dbReference type="RefSeq" id="WP_048500552.1">
    <property type="nucleotide sequence ID" value="NZ_LFNG01000024.1"/>
</dbReference>
<dbReference type="STRING" id="1304281.ACM44_13360"/>
<keyword evidence="4" id="KW-1185">Reference proteome</keyword>
<evidence type="ECO:0008006" key="5">
    <source>
        <dbReference type="Google" id="ProtNLM"/>
    </source>
</evidence>
<protein>
    <recommendedName>
        <fullName evidence="5">Cell wall anchor protein</fullName>
    </recommendedName>
</protein>
<accession>A0A0J7IWP0</accession>
<comment type="caution">
    <text evidence="3">The sequence shown here is derived from an EMBL/GenBank/DDBJ whole genome shotgun (WGS) entry which is preliminary data.</text>
</comment>
<gene>
    <name evidence="3" type="ORF">ACM44_13360</name>
</gene>
<keyword evidence="2" id="KW-0812">Transmembrane</keyword>
<evidence type="ECO:0000313" key="4">
    <source>
        <dbReference type="Proteomes" id="UP000035900"/>
    </source>
</evidence>
<keyword evidence="2" id="KW-1133">Transmembrane helix</keyword>